<evidence type="ECO:0000313" key="4">
    <source>
        <dbReference type="Proteomes" id="UP001283361"/>
    </source>
</evidence>
<keyword evidence="4" id="KW-1185">Reference proteome</keyword>
<dbReference type="AlphaFoldDB" id="A0AAE1D516"/>
<keyword evidence="2" id="KW-0472">Membrane</keyword>
<dbReference type="Pfam" id="PF09612">
    <property type="entry name" value="HtrL_YibB"/>
    <property type="match status" value="1"/>
</dbReference>
<dbReference type="InterPro" id="IPR011735">
    <property type="entry name" value="WlaTC/HtrL_glycosyltransf"/>
</dbReference>
<evidence type="ECO:0000256" key="2">
    <source>
        <dbReference type="SAM" id="Phobius"/>
    </source>
</evidence>
<protein>
    <submittedName>
        <fullName evidence="3">Uncharacterized protein</fullName>
    </submittedName>
</protein>
<organism evidence="3 4">
    <name type="scientific">Elysia crispata</name>
    <name type="common">lettuce slug</name>
    <dbReference type="NCBI Taxonomy" id="231223"/>
    <lineage>
        <taxon>Eukaryota</taxon>
        <taxon>Metazoa</taxon>
        <taxon>Spiralia</taxon>
        <taxon>Lophotrochozoa</taxon>
        <taxon>Mollusca</taxon>
        <taxon>Gastropoda</taxon>
        <taxon>Heterobranchia</taxon>
        <taxon>Euthyneura</taxon>
        <taxon>Panpulmonata</taxon>
        <taxon>Sacoglossa</taxon>
        <taxon>Placobranchoidea</taxon>
        <taxon>Plakobranchidae</taxon>
        <taxon>Elysia</taxon>
    </lineage>
</organism>
<dbReference type="EMBL" id="JAWDGP010005414">
    <property type="protein sequence ID" value="KAK3757065.1"/>
    <property type="molecule type" value="Genomic_DNA"/>
</dbReference>
<name>A0AAE1D516_9GAST</name>
<sequence length="379" mass="43376">MARLFRSFSRGSVRRWIYLALFILGVVCYVYVEIERLDMGNDTPAQVRRPAHRKKRVPRNETDANGQPLPKRSWWGGPVEPKEANPLDITIVTMYLRLGSVKRADGTTTEEKDYLEWMRTWAWLTNTVVAYFDDDEMLAAFKNIRKSQPADKTILIRVNRTDLSSFDDLEDVRKLFADPEYPKFEPQTVNPEWSCAVNAKYDILQMVLDQGHIKTDTLAWLDIGLFKPLLKETVHKKNTPFSLELPDKFNASKIGLSEVGPGDKISKLRPWEIIQKDLVWTAGGFVLGTKEKMQEFITSYKAAQDELLEHDMISSDMHTISAIYTPQMVKRGPPEAKAYICRDGWFGIRGTVTKYGCLAFLCKEAAETRAKARLKSQGL</sequence>
<evidence type="ECO:0000313" key="3">
    <source>
        <dbReference type="EMBL" id="KAK3757065.1"/>
    </source>
</evidence>
<gene>
    <name evidence="3" type="ORF">RRG08_012094</name>
</gene>
<proteinExistence type="predicted"/>
<comment type="caution">
    <text evidence="3">The sequence shown here is derived from an EMBL/GenBank/DDBJ whole genome shotgun (WGS) entry which is preliminary data.</text>
</comment>
<evidence type="ECO:0000256" key="1">
    <source>
        <dbReference type="SAM" id="MobiDB-lite"/>
    </source>
</evidence>
<keyword evidence="2" id="KW-0812">Transmembrane</keyword>
<feature type="transmembrane region" description="Helical" evidence="2">
    <location>
        <begin position="16"/>
        <end position="32"/>
    </location>
</feature>
<dbReference type="Proteomes" id="UP001283361">
    <property type="component" value="Unassembled WGS sequence"/>
</dbReference>
<keyword evidence="2" id="KW-1133">Transmembrane helix</keyword>
<accession>A0AAE1D516</accession>
<feature type="region of interest" description="Disordered" evidence="1">
    <location>
        <begin position="43"/>
        <end position="75"/>
    </location>
</feature>
<reference evidence="3" key="1">
    <citation type="journal article" date="2023" name="G3 (Bethesda)">
        <title>A reference genome for the long-term kleptoplast-retaining sea slug Elysia crispata morphotype clarki.</title>
        <authorList>
            <person name="Eastman K.E."/>
            <person name="Pendleton A.L."/>
            <person name="Shaikh M.A."/>
            <person name="Suttiyut T."/>
            <person name="Ogas R."/>
            <person name="Tomko P."/>
            <person name="Gavelis G."/>
            <person name="Widhalm J.R."/>
            <person name="Wisecaver J.H."/>
        </authorList>
    </citation>
    <scope>NUCLEOTIDE SEQUENCE</scope>
    <source>
        <strain evidence="3">ECLA1</strain>
    </source>
</reference>